<feature type="domain" description="RCC1-like" evidence="3">
    <location>
        <begin position="44"/>
        <end position="421"/>
    </location>
</feature>
<dbReference type="InterPro" id="IPR051625">
    <property type="entry name" value="Signaling_Regulatory_Domain"/>
</dbReference>
<dbReference type="AlphaFoldDB" id="A0A1D1Y3B4"/>
<organism evidence="4">
    <name type="scientific">Anthurium amnicola</name>
    <dbReference type="NCBI Taxonomy" id="1678845"/>
    <lineage>
        <taxon>Eukaryota</taxon>
        <taxon>Viridiplantae</taxon>
        <taxon>Streptophyta</taxon>
        <taxon>Embryophyta</taxon>
        <taxon>Tracheophyta</taxon>
        <taxon>Spermatophyta</taxon>
        <taxon>Magnoliopsida</taxon>
        <taxon>Liliopsida</taxon>
        <taxon>Araceae</taxon>
        <taxon>Pothoideae</taxon>
        <taxon>Potheae</taxon>
        <taxon>Anthurium</taxon>
    </lineage>
</organism>
<dbReference type="InterPro" id="IPR058923">
    <property type="entry name" value="RCC1-like_dom"/>
</dbReference>
<feature type="repeat" description="RCC1" evidence="2">
    <location>
        <begin position="147"/>
        <end position="200"/>
    </location>
</feature>
<dbReference type="EMBL" id="GDJX01018803">
    <property type="protein sequence ID" value="JAT49133.1"/>
    <property type="molecule type" value="Transcribed_RNA"/>
</dbReference>
<evidence type="ECO:0000256" key="2">
    <source>
        <dbReference type="PROSITE-ProRule" id="PRU00235"/>
    </source>
</evidence>
<evidence type="ECO:0000313" key="4">
    <source>
        <dbReference type="EMBL" id="JAT49133.1"/>
    </source>
</evidence>
<reference evidence="4" key="1">
    <citation type="submission" date="2015-07" db="EMBL/GenBank/DDBJ databases">
        <title>Transcriptome Assembly of Anthurium amnicola.</title>
        <authorList>
            <person name="Suzuki J."/>
        </authorList>
    </citation>
    <scope>NUCLEOTIDE SEQUENCE</scope>
</reference>
<dbReference type="SUPFAM" id="SSF50985">
    <property type="entry name" value="RCC1/BLIP-II"/>
    <property type="match status" value="2"/>
</dbReference>
<proteinExistence type="predicted"/>
<dbReference type="Gene3D" id="2.130.10.30">
    <property type="entry name" value="Regulator of chromosome condensation 1/beta-lactamase-inhibitor protein II"/>
    <property type="match status" value="2"/>
</dbReference>
<evidence type="ECO:0000259" key="3">
    <source>
        <dbReference type="Pfam" id="PF25390"/>
    </source>
</evidence>
<dbReference type="PANTHER" id="PTHR22872">
    <property type="entry name" value="BTK-BINDING PROTEIN-RELATED"/>
    <property type="match status" value="1"/>
</dbReference>
<dbReference type="InterPro" id="IPR000408">
    <property type="entry name" value="Reg_chr_condens"/>
</dbReference>
<feature type="repeat" description="RCC1" evidence="2">
    <location>
        <begin position="201"/>
        <end position="261"/>
    </location>
</feature>
<accession>A0A1D1Y3B4</accession>
<dbReference type="InterPro" id="IPR009091">
    <property type="entry name" value="RCC1/BLIP-II"/>
</dbReference>
<keyword evidence="1" id="KW-0677">Repeat</keyword>
<dbReference type="PRINTS" id="PR00633">
    <property type="entry name" value="RCCNDNSATION"/>
</dbReference>
<feature type="repeat" description="RCC1" evidence="2">
    <location>
        <begin position="95"/>
        <end position="146"/>
    </location>
</feature>
<feature type="repeat" description="RCC1" evidence="2">
    <location>
        <begin position="376"/>
        <end position="427"/>
    </location>
</feature>
<feature type="repeat" description="RCC1" evidence="2">
    <location>
        <begin position="312"/>
        <end position="364"/>
    </location>
</feature>
<sequence length="428" mass="45175">MWRKAIPGASRAANLSARRLLGTSRRHLSRAPWPPPPEGPGRFVALWGNGDYGRLGLGSLSSQWRPAACTFFADDDPPVSVACGGAHTLFLTEKGHVFATGLNNFGQLGITTDTSHTLVPIKVSMFPKKILQIAAGYHHSAAITEDGELFVWGNNSNGQLGLGRKAESFVSAPTRVDCLVGACVKMVALGSEHSIAVTDEGNALSWGAGGCGRLGHGLQSGILGFSGSSSEYTPRLIKNFEEVKVKKIAAGLLHSACIDERGCVFVFGEETTGKLAFGALKNTSTPSIVHELPFSEEIACGGYHTCVITAGGQLYTWGSNENGCLGLGFTDMVDTPQRVENSFMKFPISEVSCGWKHAAVISGGNLLTWGWGGANGTFFEDGLSSGGQLGHGNDLDCFEPMAVNIGKHVRAVQVSGGFNHTGAIFEFV</sequence>
<dbReference type="Pfam" id="PF25390">
    <property type="entry name" value="WD40_RLD"/>
    <property type="match status" value="1"/>
</dbReference>
<protein>
    <submittedName>
        <fullName evidence="4">X-linked retinitis pigmentosa GTPase regulator</fullName>
    </submittedName>
</protein>
<feature type="repeat" description="RCC1" evidence="2">
    <location>
        <begin position="42"/>
        <end position="94"/>
    </location>
</feature>
<name>A0A1D1Y3B4_9ARAE</name>
<gene>
    <name evidence="4" type="primary">RPGR_0</name>
    <name evidence="4" type="ORF">g.74039</name>
</gene>
<feature type="repeat" description="RCC1" evidence="2">
    <location>
        <begin position="262"/>
        <end position="311"/>
    </location>
</feature>
<dbReference type="PROSITE" id="PS50012">
    <property type="entry name" value="RCC1_3"/>
    <property type="match status" value="7"/>
</dbReference>
<evidence type="ECO:0000256" key="1">
    <source>
        <dbReference type="ARBA" id="ARBA00022737"/>
    </source>
</evidence>
<dbReference type="PROSITE" id="PS00626">
    <property type="entry name" value="RCC1_2"/>
    <property type="match status" value="2"/>
</dbReference>